<dbReference type="InterPro" id="IPR006571">
    <property type="entry name" value="TLDc_dom"/>
</dbReference>
<accession>A0A060X474</accession>
<proteinExistence type="predicted"/>
<dbReference type="GO" id="GO:0006357">
    <property type="term" value="P:regulation of transcription by RNA polymerase II"/>
    <property type="evidence" value="ECO:0007669"/>
    <property type="project" value="TreeGrafter"/>
</dbReference>
<dbReference type="AlphaFoldDB" id="A0A060X474"/>
<feature type="region of interest" description="Disordered" evidence="1">
    <location>
        <begin position="1"/>
        <end position="63"/>
    </location>
</feature>
<feature type="compositionally biased region" description="Basic and acidic residues" evidence="1">
    <location>
        <begin position="1"/>
        <end position="12"/>
    </location>
</feature>
<organism evidence="3 4">
    <name type="scientific">Oncorhynchus mykiss</name>
    <name type="common">Rainbow trout</name>
    <name type="synonym">Salmo gairdneri</name>
    <dbReference type="NCBI Taxonomy" id="8022"/>
    <lineage>
        <taxon>Eukaryota</taxon>
        <taxon>Metazoa</taxon>
        <taxon>Chordata</taxon>
        <taxon>Craniata</taxon>
        <taxon>Vertebrata</taxon>
        <taxon>Euteleostomi</taxon>
        <taxon>Actinopterygii</taxon>
        <taxon>Neopterygii</taxon>
        <taxon>Teleostei</taxon>
        <taxon>Protacanthopterygii</taxon>
        <taxon>Salmoniformes</taxon>
        <taxon>Salmonidae</taxon>
        <taxon>Salmoninae</taxon>
        <taxon>Oncorhynchus</taxon>
    </lineage>
</organism>
<reference evidence="3" key="2">
    <citation type="submission" date="2014-03" db="EMBL/GenBank/DDBJ databases">
        <authorList>
            <person name="Genoscope - CEA"/>
        </authorList>
    </citation>
    <scope>NUCLEOTIDE SEQUENCE</scope>
</reference>
<sequence length="766" mass="84861">MEHKLQQRDKNRPSYFGNVKTRLGSKLPPGVAQPPGFIAGPWETGPQTGPTKEARDSGQSHRAVGRPFDHVRHIRNPQLRRYYLQEATWVPERATAKSREEGQPSDDKADCMAHHEDTVFSVTSQYSSLGDQTKLNRHLSTSSSLISREHLRVPKSKGSGQGSPPVATHPDPDLRLEPELDTDPGLSPAPSPSPHSPSPDTEYDKLLDVEAVPMPDGQICLLALPPECSLGEGPAAMPYLKLFCRYITDRKGVVSGILLVTSNKMFFDPCKTHPLVIEHGCEEYLLSCSVDSLASVSFYSDISHVHFNSSTHRWNGTKNIQKTGSKTVKMLEQGVRRSSSSPPHHKGETVPALVSAATSELRSALALSLVQGFSEEERSSDMAEWQLEGKGSPLEELAVQSSRTVGGAVLSSAATFCCGGQEAAGTGNKVRMELVDREGTKKQQSVRNQTPGPSRLSSGTSGGLVFVRLRLQQSTGKKKGVAAGLLLGQQTLPRRDSWFAFSQESSDELYAYMNHWRPGLCMLEGGSEEGDEEEFVLVEDREEEEKEEEQEVSKNHGRTGEDWEVSLDFTGEDWELVTVEDGRGRLPLDMDKDPEGLCEIVAQSRILDASLVRELSVELPPRTVGHTWQLAYSTSRHGSSLKSLYRRLKGSDSPILMIIKDSLNQVFGSFLSHPLRPSETFYGTGETFLFMLLPRFKCFKWTGENSFFIKGDLDSFAIGGGSGHFGLWLDEMLYLGRSSPCYTFNNCCLSERDDFHVMELEVWTFW</sequence>
<evidence type="ECO:0000313" key="4">
    <source>
        <dbReference type="Proteomes" id="UP000193380"/>
    </source>
</evidence>
<dbReference type="PaxDb" id="8022-A0A060X474"/>
<feature type="compositionally biased region" description="Acidic residues" evidence="1">
    <location>
        <begin position="539"/>
        <end position="550"/>
    </location>
</feature>
<dbReference type="Proteomes" id="UP000193380">
    <property type="component" value="Unassembled WGS sequence"/>
</dbReference>
<gene>
    <name evidence="3" type="ORF">GSONMT00027677001</name>
</gene>
<dbReference type="GO" id="GO:0006979">
    <property type="term" value="P:response to oxidative stress"/>
    <property type="evidence" value="ECO:0007669"/>
    <property type="project" value="TreeGrafter"/>
</dbReference>
<dbReference type="STRING" id="8022.A0A060X474"/>
<reference evidence="3" key="1">
    <citation type="journal article" date="2014" name="Nat. Commun.">
        <title>The rainbow trout genome provides novel insights into evolution after whole-genome duplication in vertebrates.</title>
        <authorList>
            <person name="Berthelot C."/>
            <person name="Brunet F."/>
            <person name="Chalopin D."/>
            <person name="Juanchich A."/>
            <person name="Bernard M."/>
            <person name="Noel B."/>
            <person name="Bento P."/>
            <person name="Da Silva C."/>
            <person name="Labadie K."/>
            <person name="Alberti A."/>
            <person name="Aury J.M."/>
            <person name="Louis A."/>
            <person name="Dehais P."/>
            <person name="Bardou P."/>
            <person name="Montfort J."/>
            <person name="Klopp C."/>
            <person name="Cabau C."/>
            <person name="Gaspin C."/>
            <person name="Thorgaard G.H."/>
            <person name="Boussaha M."/>
            <person name="Quillet E."/>
            <person name="Guyomard R."/>
            <person name="Galiana D."/>
            <person name="Bobe J."/>
            <person name="Volff J.N."/>
            <person name="Genet C."/>
            <person name="Wincker P."/>
            <person name="Jaillon O."/>
            <person name="Roest Crollius H."/>
            <person name="Guiguen Y."/>
        </authorList>
    </citation>
    <scope>NUCLEOTIDE SEQUENCE [LARGE SCALE GENOMIC DNA]</scope>
</reference>
<protein>
    <recommendedName>
        <fullName evidence="2">TLDc domain-containing protein</fullName>
    </recommendedName>
</protein>
<feature type="compositionally biased region" description="Pro residues" evidence="1">
    <location>
        <begin position="187"/>
        <end position="197"/>
    </location>
</feature>
<evidence type="ECO:0000313" key="3">
    <source>
        <dbReference type="EMBL" id="CDQ71660.1"/>
    </source>
</evidence>
<dbReference type="Pfam" id="PF07534">
    <property type="entry name" value="TLD"/>
    <property type="match status" value="1"/>
</dbReference>
<feature type="region of interest" description="Disordered" evidence="1">
    <location>
        <begin position="130"/>
        <end position="202"/>
    </location>
</feature>
<dbReference type="GO" id="GO:0005634">
    <property type="term" value="C:nucleus"/>
    <property type="evidence" value="ECO:0007669"/>
    <property type="project" value="TreeGrafter"/>
</dbReference>
<dbReference type="PROSITE" id="PS51886">
    <property type="entry name" value="TLDC"/>
    <property type="match status" value="1"/>
</dbReference>
<dbReference type="EMBL" id="FR904782">
    <property type="protein sequence ID" value="CDQ71660.1"/>
    <property type="molecule type" value="Genomic_DNA"/>
</dbReference>
<feature type="region of interest" description="Disordered" evidence="1">
    <location>
        <begin position="437"/>
        <end position="461"/>
    </location>
</feature>
<dbReference type="PANTHER" id="PTHR23354:SF120">
    <property type="entry name" value="OXIDATION RESISTANCE PROTEIN 1-LIKE ISOFORM X1"/>
    <property type="match status" value="1"/>
</dbReference>
<dbReference type="SMART" id="SM00584">
    <property type="entry name" value="TLDc"/>
    <property type="match status" value="1"/>
</dbReference>
<feature type="region of interest" description="Disordered" evidence="1">
    <location>
        <begin position="539"/>
        <end position="558"/>
    </location>
</feature>
<evidence type="ECO:0000256" key="1">
    <source>
        <dbReference type="SAM" id="MobiDB-lite"/>
    </source>
</evidence>
<feature type="compositionally biased region" description="Polar residues" evidence="1">
    <location>
        <begin position="130"/>
        <end position="146"/>
    </location>
</feature>
<dbReference type="PANTHER" id="PTHR23354">
    <property type="entry name" value="NUCLEOLAR PROTEIN 7/ESTROGEN RECEPTOR COACTIVATOR-RELATED"/>
    <property type="match status" value="1"/>
</dbReference>
<name>A0A060X474_ONCMY</name>
<feature type="compositionally biased region" description="Polar residues" evidence="1">
    <location>
        <begin position="442"/>
        <end position="459"/>
    </location>
</feature>
<feature type="domain" description="TLDc" evidence="2">
    <location>
        <begin position="605"/>
        <end position="766"/>
    </location>
</feature>
<evidence type="ECO:0000259" key="2">
    <source>
        <dbReference type="PROSITE" id="PS51886"/>
    </source>
</evidence>